<dbReference type="InterPro" id="IPR043519">
    <property type="entry name" value="NT_sf"/>
</dbReference>
<comment type="subunit">
    <text evidence="2">Interacts with ribosomal protein uL14 (rplN).</text>
</comment>
<keyword evidence="2" id="KW-0963">Cytoplasm</keyword>
<comment type="similarity">
    <text evidence="1 2">Belongs to the Iojap/RsfS family.</text>
</comment>
<dbReference type="Gene3D" id="3.30.460.10">
    <property type="entry name" value="Beta Polymerase, domain 2"/>
    <property type="match status" value="1"/>
</dbReference>
<evidence type="ECO:0000313" key="4">
    <source>
        <dbReference type="Proteomes" id="UP000698963"/>
    </source>
</evidence>
<proteinExistence type="inferred from homology"/>
<comment type="caution">
    <text evidence="3">The sequence shown here is derived from an EMBL/GenBank/DDBJ whole genome shotgun (WGS) entry which is preliminary data.</text>
</comment>
<evidence type="ECO:0000256" key="1">
    <source>
        <dbReference type="ARBA" id="ARBA00010574"/>
    </source>
</evidence>
<dbReference type="PANTHER" id="PTHR21043">
    <property type="entry name" value="IOJAP SUPERFAMILY ORTHOLOG"/>
    <property type="match status" value="1"/>
</dbReference>
<organism evidence="3 4">
    <name type="scientific">Mailhella massiliensis</name>
    <dbReference type="NCBI Taxonomy" id="1903261"/>
    <lineage>
        <taxon>Bacteria</taxon>
        <taxon>Pseudomonadati</taxon>
        <taxon>Thermodesulfobacteriota</taxon>
        <taxon>Desulfovibrionia</taxon>
        <taxon>Desulfovibrionales</taxon>
        <taxon>Desulfovibrionaceae</taxon>
        <taxon>Mailhella</taxon>
    </lineage>
</organism>
<dbReference type="GO" id="GO:0005737">
    <property type="term" value="C:cytoplasm"/>
    <property type="evidence" value="ECO:0007669"/>
    <property type="project" value="UniProtKB-SubCell"/>
</dbReference>
<dbReference type="HAMAP" id="MF_01477">
    <property type="entry name" value="Iojap_RsfS"/>
    <property type="match status" value="1"/>
</dbReference>
<reference evidence="3" key="2">
    <citation type="submission" date="2021-09" db="EMBL/GenBank/DDBJ databases">
        <authorList>
            <person name="Gilroy R."/>
        </authorList>
    </citation>
    <scope>NUCLEOTIDE SEQUENCE</scope>
    <source>
        <strain evidence="3">ChiGjej2B2-19336</strain>
    </source>
</reference>
<protein>
    <recommendedName>
        <fullName evidence="2">Ribosomal silencing factor RsfS</fullName>
    </recommendedName>
</protein>
<keyword evidence="2" id="KW-0678">Repressor</keyword>
<evidence type="ECO:0000313" key="3">
    <source>
        <dbReference type="EMBL" id="HJD96764.1"/>
    </source>
</evidence>
<dbReference type="GO" id="GO:0043023">
    <property type="term" value="F:ribosomal large subunit binding"/>
    <property type="evidence" value="ECO:0007669"/>
    <property type="project" value="TreeGrafter"/>
</dbReference>
<dbReference type="NCBIfam" id="TIGR00090">
    <property type="entry name" value="rsfS_iojap_ybeB"/>
    <property type="match status" value="1"/>
</dbReference>
<accession>A0A921AVS8</accession>
<comment type="function">
    <text evidence="2">Functions as a ribosomal silencing factor. Interacts with ribosomal protein uL14 (rplN), blocking formation of intersubunit bridge B8. Prevents association of the 30S and 50S ribosomal subunits and the formation of functional ribosomes, thus repressing translation.</text>
</comment>
<evidence type="ECO:0000256" key="2">
    <source>
        <dbReference type="HAMAP-Rule" id="MF_01477"/>
    </source>
</evidence>
<dbReference type="AlphaFoldDB" id="A0A921AVS8"/>
<keyword evidence="2" id="KW-0810">Translation regulation</keyword>
<sequence>MTKEKKYSTLPASEKAPVMQHWLAEHKARDLAVFQLPEGNPLADIVIIASASSARHARSLADGLSEMCKQEKFEILRTEGYQEGQWVLVDLNDVIVHIFQEPVRELYRLEALWSGAEALPATAAEGKENL</sequence>
<dbReference type="InterPro" id="IPR004394">
    <property type="entry name" value="Iojap/RsfS/C7orf30"/>
</dbReference>
<reference evidence="3" key="1">
    <citation type="journal article" date="2021" name="PeerJ">
        <title>Extensive microbial diversity within the chicken gut microbiome revealed by metagenomics and culture.</title>
        <authorList>
            <person name="Gilroy R."/>
            <person name="Ravi A."/>
            <person name="Getino M."/>
            <person name="Pursley I."/>
            <person name="Horton D.L."/>
            <person name="Alikhan N.F."/>
            <person name="Baker D."/>
            <person name="Gharbi K."/>
            <person name="Hall N."/>
            <person name="Watson M."/>
            <person name="Adriaenssens E.M."/>
            <person name="Foster-Nyarko E."/>
            <person name="Jarju S."/>
            <person name="Secka A."/>
            <person name="Antonio M."/>
            <person name="Oren A."/>
            <person name="Chaudhuri R.R."/>
            <person name="La Ragione R."/>
            <person name="Hildebrand F."/>
            <person name="Pallen M.J."/>
        </authorList>
    </citation>
    <scope>NUCLEOTIDE SEQUENCE</scope>
    <source>
        <strain evidence="3">ChiGjej2B2-19336</strain>
    </source>
</reference>
<dbReference type="EMBL" id="DYZA01000071">
    <property type="protein sequence ID" value="HJD96764.1"/>
    <property type="molecule type" value="Genomic_DNA"/>
</dbReference>
<dbReference type="PANTHER" id="PTHR21043:SF0">
    <property type="entry name" value="MITOCHONDRIAL ASSEMBLY OF RIBOSOMAL LARGE SUBUNIT PROTEIN 1"/>
    <property type="match status" value="1"/>
</dbReference>
<dbReference type="Proteomes" id="UP000698963">
    <property type="component" value="Unassembled WGS sequence"/>
</dbReference>
<dbReference type="RefSeq" id="WP_304121294.1">
    <property type="nucleotide sequence ID" value="NZ_DYZA01000071.1"/>
</dbReference>
<name>A0A921AVS8_9BACT</name>
<dbReference type="GO" id="GO:0042256">
    <property type="term" value="P:cytosolic ribosome assembly"/>
    <property type="evidence" value="ECO:0007669"/>
    <property type="project" value="UniProtKB-UniRule"/>
</dbReference>
<dbReference type="GO" id="GO:0090071">
    <property type="term" value="P:negative regulation of ribosome biogenesis"/>
    <property type="evidence" value="ECO:0007669"/>
    <property type="project" value="UniProtKB-UniRule"/>
</dbReference>
<dbReference type="Pfam" id="PF02410">
    <property type="entry name" value="RsfS"/>
    <property type="match status" value="1"/>
</dbReference>
<comment type="subcellular location">
    <subcellularLocation>
        <location evidence="2">Cytoplasm</location>
    </subcellularLocation>
</comment>
<dbReference type="GO" id="GO:0017148">
    <property type="term" value="P:negative regulation of translation"/>
    <property type="evidence" value="ECO:0007669"/>
    <property type="project" value="UniProtKB-UniRule"/>
</dbReference>
<dbReference type="SUPFAM" id="SSF81301">
    <property type="entry name" value="Nucleotidyltransferase"/>
    <property type="match status" value="1"/>
</dbReference>
<gene>
    <name evidence="2 3" type="primary">rsfS</name>
    <name evidence="3" type="ORF">K8W16_03855</name>
</gene>